<dbReference type="Gene3D" id="3.40.50.1820">
    <property type="entry name" value="alpha/beta hydrolase"/>
    <property type="match status" value="1"/>
</dbReference>
<dbReference type="OrthoDB" id="437457at2759"/>
<keyword evidence="3" id="KW-1185">Reference proteome</keyword>
<comment type="caution">
    <text evidence="2">The sequence shown here is derived from an EMBL/GenBank/DDBJ whole genome shotgun (WGS) entry which is preliminary data.</text>
</comment>
<reference evidence="2" key="1">
    <citation type="submission" date="2022-07" db="EMBL/GenBank/DDBJ databases">
        <title>Genome Sequence of Agrocybe chaxingu.</title>
        <authorList>
            <person name="Buettner E."/>
        </authorList>
    </citation>
    <scope>NUCLEOTIDE SEQUENCE</scope>
    <source>
        <strain evidence="2">MP-N11</strain>
    </source>
</reference>
<organism evidence="2 3">
    <name type="scientific">Agrocybe chaxingu</name>
    <dbReference type="NCBI Taxonomy" id="84603"/>
    <lineage>
        <taxon>Eukaryota</taxon>
        <taxon>Fungi</taxon>
        <taxon>Dikarya</taxon>
        <taxon>Basidiomycota</taxon>
        <taxon>Agaricomycotina</taxon>
        <taxon>Agaricomycetes</taxon>
        <taxon>Agaricomycetidae</taxon>
        <taxon>Agaricales</taxon>
        <taxon>Agaricineae</taxon>
        <taxon>Strophariaceae</taxon>
        <taxon>Agrocybe</taxon>
    </lineage>
</organism>
<dbReference type="GO" id="GO:0016787">
    <property type="term" value="F:hydrolase activity"/>
    <property type="evidence" value="ECO:0007669"/>
    <property type="project" value="InterPro"/>
</dbReference>
<gene>
    <name evidence="2" type="ORF">NLJ89_g10302</name>
</gene>
<accession>A0A9W8MP23</accession>
<dbReference type="SUPFAM" id="SSF53474">
    <property type="entry name" value="alpha/beta-Hydrolases"/>
    <property type="match status" value="1"/>
</dbReference>
<dbReference type="Pfam" id="PF02230">
    <property type="entry name" value="Abhydrolase_2"/>
    <property type="match status" value="1"/>
</dbReference>
<feature type="domain" description="Phospholipase/carboxylesterase/thioesterase" evidence="1">
    <location>
        <begin position="42"/>
        <end position="154"/>
    </location>
</feature>
<proteinExistence type="predicted"/>
<dbReference type="InterPro" id="IPR029058">
    <property type="entry name" value="AB_hydrolase_fold"/>
</dbReference>
<evidence type="ECO:0000313" key="3">
    <source>
        <dbReference type="Proteomes" id="UP001148786"/>
    </source>
</evidence>
<dbReference type="Proteomes" id="UP001148786">
    <property type="component" value="Unassembled WGS sequence"/>
</dbReference>
<sequence length="477" mass="53336">MPRYLMAEFHLRQSTSSSLPRVKQPPKASKIPGPFFYAASDDGTDENLLILLHGLGDTHVPFSKLGKSLKLPQTAVLALRAPEQVPFLYEDAYQWYTSFDDLGEIIERPNPTPAFQFLGTVIDHLTNDCTWPLDRIHFFGFAQGGSVAAEFALERWKAQLQPKKVVNSGQEREGANQTNSLKSFASVVTISGPLLSYPTLSTLCPTPTLVAHRSAPSETTLPTNALNFVNGSNYDIVKIVVSHTDKIIDFLKKLSLHNKLKKNKDIEAQNEARDLKTLEHLQDPVAHPDAGSETASLITIDSEDIEKLRLPSFRDQFRDVMPERTANDLAILELADKVKRKREESEGGKESKRRCVDGSIIKPRSVDQPAPIIFIDMLFVSAKKVSIPLLWFTNKSLRWLKDNEALLTTTKATPDADTNTTYRILEVSKITPLLGDESKMTLSQWSEAADNMYRFQSERDKKGHEGAFAACLETPRS</sequence>
<evidence type="ECO:0000313" key="2">
    <source>
        <dbReference type="EMBL" id="KAJ3497788.1"/>
    </source>
</evidence>
<dbReference type="InterPro" id="IPR003140">
    <property type="entry name" value="PLipase/COase/thioEstase"/>
</dbReference>
<dbReference type="EMBL" id="JANKHO010001839">
    <property type="protein sequence ID" value="KAJ3497788.1"/>
    <property type="molecule type" value="Genomic_DNA"/>
</dbReference>
<protein>
    <recommendedName>
        <fullName evidence="1">Phospholipase/carboxylesterase/thioesterase domain-containing protein</fullName>
    </recommendedName>
</protein>
<evidence type="ECO:0000259" key="1">
    <source>
        <dbReference type="Pfam" id="PF02230"/>
    </source>
</evidence>
<name>A0A9W8MP23_9AGAR</name>
<dbReference type="AlphaFoldDB" id="A0A9W8MP23"/>